<evidence type="ECO:0000256" key="5">
    <source>
        <dbReference type="PIRNR" id="PIRNR037091"/>
    </source>
</evidence>
<evidence type="ECO:0000313" key="10">
    <source>
        <dbReference type="EMBL" id="BAO42190.1"/>
    </source>
</evidence>
<dbReference type="InterPro" id="IPR013041">
    <property type="entry name" value="Clathrin_app_Ig-like_sf"/>
</dbReference>
<sequence>MAPGQSQQNAMKGLQLFIADLRASQKTKDHARRIQNELSNIRKQFSQKGGLNSYQRKKYVAKMAYIYITTNAGMIQELLFGLDQCVQLLKSNNFSDKWVGYMTLELFFNHSVVRNQVMEKTVSCLKSDLSSNDPNIISLALHFIGIVGNRDDIFADNLSDTVFGLLRSPVTDNFIKRKACLALLALIRYKPEVFSNLEEKKRTLWIERITTLLGDGDDDSLLLSLLPLLEFIAANIDVRPLYRLIPQLTDILHDCLSKRAVNVAPSDYKVTDLPNPWLIGKCTSLLDILVSDNGENLIGANVDQRTLGKLRMCVSSAVNLVSVESTDPVAKNAQYTVFFDMLGLACKLDPTNEAIVNSVEGLHNLIACTDLNIRYSTFDLLIKICRLNGRTAIVAVQNNHLSNLFEMLRREGDVTLLRKIIDLLVILTDSNNFKSVVQELLLALQNHKSMGFSLIEELALKIEKLIERNADDLNWFVISSLKLLSANTSIKDDHVWKRICQIVVNNEPLHKLACEHLIQYLGSPNVAESLVKAGVFLLSEYAQLITDKVSAGDLFNLFTERYFQVGNLTKAMILPAMLKLYHVEPRLSSVVVKFYQLELNSFDVILQTRSYECLKIIQYTKMNDMTFLDKLLPGMPPFTNSSSTINLASKLQQNELLTLDQPSSSGEKSSVSSASTTQQQQQPAPPKSRKDTKLYHSQPLTPGWEAGFKRMAIHKQGVFYQDILMSILFRVERKVDQPSTSKISLTFVNKSHRDISGLSCEIIPFRADNNPQYVFQVVRSPEYKLAAQSGSRTVLEFEITTRFPFPQEQSPLLSLQFKCGGQHSNYRLKIGYTIISTLLPSDNGISLPQFIQRWKSIGDSLGKSGEYSDTIKHQGGEITQAKVLSLLPKIGFDIVEQNSVSNTVFAGGIIHTKSSSNYGCLLKIKVSQTENVIDISCRTTSTEDLSRFVVNCVKKAIDQ</sequence>
<feature type="binding site" evidence="6">
    <location>
        <position position="54"/>
    </location>
    <ligand>
        <name>a 1,2-diacyl-sn-glycero-3-phospho-(1D-myo-inositol-3,4,5-trisphosphate)</name>
        <dbReference type="ChEBI" id="CHEBI:57836"/>
    </ligand>
</feature>
<accession>W0TFN8</accession>
<dbReference type="Proteomes" id="UP000065495">
    <property type="component" value="Chromosome 7"/>
</dbReference>
<evidence type="ECO:0000256" key="2">
    <source>
        <dbReference type="ARBA" id="ARBA00022448"/>
    </source>
</evidence>
<dbReference type="SUPFAM" id="SSF49348">
    <property type="entry name" value="Clathrin adaptor appendage domain"/>
    <property type="match status" value="1"/>
</dbReference>
<keyword evidence="2 5" id="KW-0813">Transport</keyword>
<dbReference type="EMBL" id="AP012219">
    <property type="protein sequence ID" value="BAO42190.1"/>
    <property type="molecule type" value="Genomic_DNA"/>
</dbReference>
<dbReference type="PIRSF" id="PIRSF037091">
    <property type="entry name" value="AP2_complex_alpha"/>
    <property type="match status" value="1"/>
</dbReference>
<dbReference type="Gene3D" id="2.60.40.1230">
    <property type="match status" value="1"/>
</dbReference>
<organism evidence="10 11">
    <name type="scientific">Kluyveromyces marxianus (strain DMKU3-1042 / BCC 29191 / NBRC 104275)</name>
    <name type="common">Yeast</name>
    <name type="synonym">Candida kefyr</name>
    <dbReference type="NCBI Taxonomy" id="1003335"/>
    <lineage>
        <taxon>Eukaryota</taxon>
        <taxon>Fungi</taxon>
        <taxon>Dikarya</taxon>
        <taxon>Ascomycota</taxon>
        <taxon>Saccharomycotina</taxon>
        <taxon>Saccharomycetes</taxon>
        <taxon>Saccharomycetales</taxon>
        <taxon>Saccharomycetaceae</taxon>
        <taxon>Kluyveromyces</taxon>
    </lineage>
</organism>
<comment type="subcellular location">
    <subcellularLocation>
        <location evidence="1">Endomembrane system</location>
        <topology evidence="1">Peripheral membrane protein</topology>
    </subcellularLocation>
    <subcellularLocation>
        <location evidence="5">Membrane</location>
        <location evidence="5">Coated pit</location>
    </subcellularLocation>
</comment>
<keyword evidence="4 5" id="KW-0472">Membrane</keyword>
<dbReference type="OrthoDB" id="28053at2759"/>
<dbReference type="InterPro" id="IPR017104">
    <property type="entry name" value="AP2_complex_asu"/>
</dbReference>
<dbReference type="GO" id="GO:0035615">
    <property type="term" value="F:clathrin adaptor activity"/>
    <property type="evidence" value="ECO:0007669"/>
    <property type="project" value="InterPro"/>
</dbReference>
<evidence type="ECO:0000256" key="6">
    <source>
        <dbReference type="PIRSR" id="PIRSR037091-1"/>
    </source>
</evidence>
<dbReference type="GO" id="GO:0072583">
    <property type="term" value="P:clathrin-dependent endocytosis"/>
    <property type="evidence" value="ECO:0007669"/>
    <property type="project" value="InterPro"/>
</dbReference>
<dbReference type="PANTHER" id="PTHR22780">
    <property type="entry name" value="ADAPTIN, ALPHA/GAMMA/EPSILON"/>
    <property type="match status" value="1"/>
</dbReference>
<dbReference type="GO" id="GO:0006886">
    <property type="term" value="P:intracellular protein transport"/>
    <property type="evidence" value="ECO:0007669"/>
    <property type="project" value="UniProtKB-UniRule"/>
</dbReference>
<dbReference type="InterPro" id="IPR050840">
    <property type="entry name" value="Adaptor_Complx_Large_Subunit"/>
</dbReference>
<dbReference type="KEGG" id="kmx:KLMA_70342"/>
<dbReference type="InterPro" id="IPR009028">
    <property type="entry name" value="Coatomer/calthrin_app_sub_C"/>
</dbReference>
<keyword evidence="5" id="KW-0254">Endocytosis</keyword>
<keyword evidence="5" id="KW-0168">Coated pit</keyword>
<evidence type="ECO:0000259" key="9">
    <source>
        <dbReference type="Pfam" id="PF02296"/>
    </source>
</evidence>
<protein>
    <recommendedName>
        <fullName evidence="5">AP-2 complex subunit alpha</fullName>
    </recommendedName>
</protein>
<dbReference type="Gene3D" id="3.30.310.10">
    <property type="entry name" value="TATA-Binding Protein"/>
    <property type="match status" value="1"/>
</dbReference>
<keyword evidence="3 5" id="KW-0653">Protein transport</keyword>
<dbReference type="InterPro" id="IPR003164">
    <property type="entry name" value="Clathrin_a-adaptin_app_sub_C"/>
</dbReference>
<comment type="function">
    <text evidence="5">Adaptins are components of the adaptor complexes which link clathrin to receptors in coated vesicles. Clathrin-associated protein complexes are believed to interact with the cytoplasmic tails of membrane proteins, leading to their selection and concentration.</text>
</comment>
<name>W0TFN8_KLUMD</name>
<evidence type="ECO:0000256" key="3">
    <source>
        <dbReference type="ARBA" id="ARBA00022927"/>
    </source>
</evidence>
<dbReference type="VEuPathDB" id="FungiDB:KLMA_70342"/>
<feature type="domain" description="Clathrin adaptor alpha-adaptin appendage C-terminal subdomain" evidence="9">
    <location>
        <begin position="848"/>
        <end position="951"/>
    </location>
</feature>
<dbReference type="InterPro" id="IPR012295">
    <property type="entry name" value="TBP_dom_sf"/>
</dbReference>
<dbReference type="RefSeq" id="XP_022677948.1">
    <property type="nucleotide sequence ID" value="XM_022821603.1"/>
</dbReference>
<feature type="binding site" evidence="6">
    <location>
        <begin position="58"/>
        <end position="62"/>
    </location>
    <ligand>
        <name>a 1,2-diacyl-sn-glycero-3-phospho-(1D-myo-inositol-3,4,5-trisphosphate)</name>
        <dbReference type="ChEBI" id="CHEBI:57836"/>
    </ligand>
</feature>
<dbReference type="SUPFAM" id="SSF55711">
    <property type="entry name" value="Subdomain of clathrin and coatomer appendage domain"/>
    <property type="match status" value="1"/>
</dbReference>
<dbReference type="SUPFAM" id="SSF48371">
    <property type="entry name" value="ARM repeat"/>
    <property type="match status" value="1"/>
</dbReference>
<dbReference type="AlphaFoldDB" id="W0TFN8"/>
<evidence type="ECO:0000313" key="11">
    <source>
        <dbReference type="Proteomes" id="UP000065495"/>
    </source>
</evidence>
<dbReference type="Gene3D" id="1.25.10.10">
    <property type="entry name" value="Leucine-rich Repeat Variant"/>
    <property type="match status" value="1"/>
</dbReference>
<gene>
    <name evidence="10" type="primary">APL3</name>
    <name evidence="10" type="ORF">KLMA_70342</name>
</gene>
<dbReference type="InterPro" id="IPR016024">
    <property type="entry name" value="ARM-type_fold"/>
</dbReference>
<evidence type="ECO:0000256" key="7">
    <source>
        <dbReference type="SAM" id="MobiDB-lite"/>
    </source>
</evidence>
<reference evidence="10 11" key="1">
    <citation type="journal article" date="2015" name="Biotechnol. Biofuels">
        <title>Genetic basis of the highly efficient yeast Kluyveromyces marxianus: complete genome sequence and transcriptome analyses.</title>
        <authorList>
            <person name="Lertwattanasakul N."/>
            <person name="Kosaka T."/>
            <person name="Hosoyama A."/>
            <person name="Suzuki Y."/>
            <person name="Rodrussamee N."/>
            <person name="Matsutani M."/>
            <person name="Murata M."/>
            <person name="Fujimoto N."/>
            <person name="Suprayogi"/>
            <person name="Tsuchikane K."/>
            <person name="Limtong S."/>
            <person name="Fujita N."/>
            <person name="Yamada M."/>
        </authorList>
    </citation>
    <scope>NUCLEOTIDE SEQUENCE [LARGE SCALE GENOMIC DNA]</scope>
    <source>
        <strain evidence="11">DMKU3-1042 / BCC 29191 / NBRC 104275</strain>
    </source>
</reference>
<comment type="similarity">
    <text evidence="5">Belongs to the adaptor complexes large subunit family.</text>
</comment>
<dbReference type="GeneID" id="34718091"/>
<dbReference type="InterPro" id="IPR002553">
    <property type="entry name" value="Clathrin/coatomer_adapt-like_N"/>
</dbReference>
<dbReference type="Pfam" id="PF02296">
    <property type="entry name" value="Alpha_adaptin_C"/>
    <property type="match status" value="1"/>
</dbReference>
<dbReference type="GO" id="GO:0030122">
    <property type="term" value="C:AP-2 adaptor complex"/>
    <property type="evidence" value="ECO:0007669"/>
    <property type="project" value="InterPro"/>
</dbReference>
<evidence type="ECO:0000256" key="4">
    <source>
        <dbReference type="ARBA" id="ARBA00023136"/>
    </source>
</evidence>
<proteinExistence type="inferred from homology"/>
<dbReference type="InterPro" id="IPR011989">
    <property type="entry name" value="ARM-like"/>
</dbReference>
<feature type="domain" description="Clathrin/coatomer adaptor adaptin-like N-terminal" evidence="8">
    <location>
        <begin position="32"/>
        <end position="618"/>
    </location>
</feature>
<evidence type="ECO:0000256" key="1">
    <source>
        <dbReference type="ARBA" id="ARBA00004184"/>
    </source>
</evidence>
<feature type="region of interest" description="Disordered" evidence="7">
    <location>
        <begin position="660"/>
        <end position="696"/>
    </location>
</feature>
<dbReference type="Pfam" id="PF01602">
    <property type="entry name" value="Adaptin_N"/>
    <property type="match status" value="1"/>
</dbReference>
<feature type="compositionally biased region" description="Low complexity" evidence="7">
    <location>
        <begin position="661"/>
        <end position="682"/>
    </location>
</feature>
<evidence type="ECO:0000259" key="8">
    <source>
        <dbReference type="Pfam" id="PF01602"/>
    </source>
</evidence>